<evidence type="ECO:0000256" key="3">
    <source>
        <dbReference type="ARBA" id="ARBA00023002"/>
    </source>
</evidence>
<dbReference type="InterPro" id="IPR002328">
    <property type="entry name" value="ADH_Zn_CS"/>
</dbReference>
<sequence length="75" mass="7856">MKAMVLRKKGEPFVLEERPDPKPGPGEAVAKVFACGSGLTIHHARAGRVAVNYPVIIGHEVAGEIVEAGAGVRNV</sequence>
<dbReference type="InterPro" id="IPR013154">
    <property type="entry name" value="ADH-like_N"/>
</dbReference>
<evidence type="ECO:0000256" key="4">
    <source>
        <dbReference type="SAM" id="MobiDB-lite"/>
    </source>
</evidence>
<feature type="region of interest" description="Disordered" evidence="4">
    <location>
        <begin position="1"/>
        <end position="24"/>
    </location>
</feature>
<feature type="compositionally biased region" description="Basic and acidic residues" evidence="4">
    <location>
        <begin position="8"/>
        <end position="21"/>
    </location>
</feature>
<feature type="domain" description="Alcohol dehydrogenase-like N-terminal" evidence="5">
    <location>
        <begin position="24"/>
        <end position="74"/>
    </location>
</feature>
<proteinExistence type="predicted"/>
<dbReference type="GO" id="GO:0008270">
    <property type="term" value="F:zinc ion binding"/>
    <property type="evidence" value="ECO:0007669"/>
    <property type="project" value="InterPro"/>
</dbReference>
<dbReference type="Gene3D" id="3.90.180.10">
    <property type="entry name" value="Medium-chain alcohol dehydrogenases, catalytic domain"/>
    <property type="match status" value="1"/>
</dbReference>
<reference evidence="6" key="1">
    <citation type="submission" date="2020-07" db="EMBL/GenBank/DDBJ databases">
        <title>Huge and variable diversity of episymbiotic CPR bacteria and DPANN archaea in groundwater ecosystems.</title>
        <authorList>
            <person name="He C.Y."/>
            <person name="Keren R."/>
            <person name="Whittaker M."/>
            <person name="Farag I.F."/>
            <person name="Doudna J."/>
            <person name="Cate J.H.D."/>
            <person name="Banfield J.F."/>
        </authorList>
    </citation>
    <scope>NUCLEOTIDE SEQUENCE</scope>
    <source>
        <strain evidence="6">NC_groundwater_1370_Ag_S-0.2um_69_93</strain>
    </source>
</reference>
<accession>A0A932ZWY6</accession>
<dbReference type="EMBL" id="JACQRX010000282">
    <property type="protein sequence ID" value="MBI4252080.1"/>
    <property type="molecule type" value="Genomic_DNA"/>
</dbReference>
<name>A0A932ZWY6_UNCTE</name>
<dbReference type="PROSITE" id="PS00059">
    <property type="entry name" value="ADH_ZINC"/>
    <property type="match status" value="1"/>
</dbReference>
<evidence type="ECO:0000256" key="1">
    <source>
        <dbReference type="ARBA" id="ARBA00022723"/>
    </source>
</evidence>
<dbReference type="SUPFAM" id="SSF50129">
    <property type="entry name" value="GroES-like"/>
    <property type="match status" value="1"/>
</dbReference>
<evidence type="ECO:0000259" key="5">
    <source>
        <dbReference type="Pfam" id="PF08240"/>
    </source>
</evidence>
<keyword evidence="3" id="KW-0560">Oxidoreductase</keyword>
<dbReference type="InterPro" id="IPR050129">
    <property type="entry name" value="Zn_alcohol_dh"/>
</dbReference>
<evidence type="ECO:0000256" key="2">
    <source>
        <dbReference type="ARBA" id="ARBA00022833"/>
    </source>
</evidence>
<keyword evidence="1" id="KW-0479">Metal-binding</keyword>
<gene>
    <name evidence="6" type="ORF">HY618_06430</name>
</gene>
<protein>
    <submittedName>
        <fullName evidence="6">Alcohol dehydrogenase catalytic domain-containing protein</fullName>
    </submittedName>
</protein>
<comment type="caution">
    <text evidence="6">The sequence shown here is derived from an EMBL/GenBank/DDBJ whole genome shotgun (WGS) entry which is preliminary data.</text>
</comment>
<dbReference type="InterPro" id="IPR011032">
    <property type="entry name" value="GroES-like_sf"/>
</dbReference>
<dbReference type="PANTHER" id="PTHR43401:SF2">
    <property type="entry name" value="L-THREONINE 3-DEHYDROGENASE"/>
    <property type="match status" value="1"/>
</dbReference>
<organism evidence="6 7">
    <name type="scientific">Tectimicrobiota bacterium</name>
    <dbReference type="NCBI Taxonomy" id="2528274"/>
    <lineage>
        <taxon>Bacteria</taxon>
        <taxon>Pseudomonadati</taxon>
        <taxon>Nitrospinota/Tectimicrobiota group</taxon>
        <taxon>Candidatus Tectimicrobiota</taxon>
    </lineage>
</organism>
<evidence type="ECO:0000313" key="7">
    <source>
        <dbReference type="Proteomes" id="UP000752292"/>
    </source>
</evidence>
<dbReference type="Pfam" id="PF08240">
    <property type="entry name" value="ADH_N"/>
    <property type="match status" value="1"/>
</dbReference>
<dbReference type="PANTHER" id="PTHR43401">
    <property type="entry name" value="L-THREONINE 3-DEHYDROGENASE"/>
    <property type="match status" value="1"/>
</dbReference>
<keyword evidence="2" id="KW-0862">Zinc</keyword>
<dbReference type="AlphaFoldDB" id="A0A932ZWY6"/>
<dbReference type="GO" id="GO:0016491">
    <property type="term" value="F:oxidoreductase activity"/>
    <property type="evidence" value="ECO:0007669"/>
    <property type="project" value="UniProtKB-KW"/>
</dbReference>
<dbReference type="Proteomes" id="UP000752292">
    <property type="component" value="Unassembled WGS sequence"/>
</dbReference>
<evidence type="ECO:0000313" key="6">
    <source>
        <dbReference type="EMBL" id="MBI4252080.1"/>
    </source>
</evidence>